<keyword evidence="4 14" id="KW-0963">Cytoplasm</keyword>
<dbReference type="AlphaFoldDB" id="A0A2R6Y248"/>
<dbReference type="SUPFAM" id="SSF51984">
    <property type="entry name" value="MurCD N-terminal domain"/>
    <property type="match status" value="1"/>
</dbReference>
<dbReference type="InterPro" id="IPR013221">
    <property type="entry name" value="Mur_ligase_cen"/>
</dbReference>
<dbReference type="NCBIfam" id="TIGR01082">
    <property type="entry name" value="murC"/>
    <property type="match status" value="1"/>
</dbReference>
<evidence type="ECO:0000256" key="9">
    <source>
        <dbReference type="ARBA" id="ARBA00022960"/>
    </source>
</evidence>
<dbReference type="PANTHER" id="PTHR43445:SF3">
    <property type="entry name" value="UDP-N-ACETYLMURAMATE--L-ALANINE LIGASE"/>
    <property type="match status" value="1"/>
</dbReference>
<dbReference type="HAMAP" id="MF_00046">
    <property type="entry name" value="MurC"/>
    <property type="match status" value="1"/>
</dbReference>
<evidence type="ECO:0000256" key="10">
    <source>
        <dbReference type="ARBA" id="ARBA00022984"/>
    </source>
</evidence>
<feature type="domain" description="Mur ligase central" evidence="17">
    <location>
        <begin position="109"/>
        <end position="317"/>
    </location>
</feature>
<keyword evidence="10 14" id="KW-0573">Peptidoglycan synthesis</keyword>
<dbReference type="EC" id="6.3.2.8" evidence="3 14"/>
<evidence type="ECO:0000256" key="7">
    <source>
        <dbReference type="ARBA" id="ARBA00022741"/>
    </source>
</evidence>
<keyword evidence="12 14" id="KW-0961">Cell wall biogenesis/degradation</keyword>
<dbReference type="SUPFAM" id="SSF53244">
    <property type="entry name" value="MurD-like peptide ligases, peptide-binding domain"/>
    <property type="match status" value="1"/>
</dbReference>
<evidence type="ECO:0000256" key="14">
    <source>
        <dbReference type="HAMAP-Rule" id="MF_00046"/>
    </source>
</evidence>
<dbReference type="PANTHER" id="PTHR43445">
    <property type="entry name" value="UDP-N-ACETYLMURAMATE--L-ALANINE LIGASE-RELATED"/>
    <property type="match status" value="1"/>
</dbReference>
<accession>A0A2R6Y248</accession>
<dbReference type="EMBL" id="PEBX01000020">
    <property type="protein sequence ID" value="PTQ56731.1"/>
    <property type="molecule type" value="Genomic_DNA"/>
</dbReference>
<reference evidence="19" key="1">
    <citation type="journal article" date="2018" name="Sci. Rep.">
        <title>Lignite coal burning seam in the remote Altai Mountains harbors a hydrogen-driven thermophilic microbial community.</title>
        <authorList>
            <person name="Kadnikov V.V."/>
            <person name="Mardanov A.V."/>
            <person name="Ivasenko D.A."/>
            <person name="Antsiferov D.V."/>
            <person name="Beletsky A.V."/>
            <person name="Karnachuk O.V."/>
            <person name="Ravin N.V."/>
        </authorList>
    </citation>
    <scope>NUCLEOTIDE SEQUENCE [LARGE SCALE GENOMIC DNA]</scope>
</reference>
<comment type="subcellular location">
    <subcellularLocation>
        <location evidence="1 14">Cytoplasm</location>
    </subcellularLocation>
</comment>
<feature type="binding site" evidence="14">
    <location>
        <begin position="111"/>
        <end position="117"/>
    </location>
    <ligand>
        <name>ATP</name>
        <dbReference type="ChEBI" id="CHEBI:30616"/>
    </ligand>
</feature>
<comment type="catalytic activity">
    <reaction evidence="13 14">
        <text>UDP-N-acetyl-alpha-D-muramate + L-alanine + ATP = UDP-N-acetyl-alpha-D-muramoyl-L-alanine + ADP + phosphate + H(+)</text>
        <dbReference type="Rhea" id="RHEA:23372"/>
        <dbReference type="ChEBI" id="CHEBI:15378"/>
        <dbReference type="ChEBI" id="CHEBI:30616"/>
        <dbReference type="ChEBI" id="CHEBI:43474"/>
        <dbReference type="ChEBI" id="CHEBI:57972"/>
        <dbReference type="ChEBI" id="CHEBI:70757"/>
        <dbReference type="ChEBI" id="CHEBI:83898"/>
        <dbReference type="ChEBI" id="CHEBI:456216"/>
        <dbReference type="EC" id="6.3.2.8"/>
    </reaction>
</comment>
<dbReference type="Proteomes" id="UP000244338">
    <property type="component" value="Unassembled WGS sequence"/>
</dbReference>
<keyword evidence="11 14" id="KW-0131">Cell cycle</keyword>
<evidence type="ECO:0000256" key="4">
    <source>
        <dbReference type="ARBA" id="ARBA00022490"/>
    </source>
</evidence>
<evidence type="ECO:0000256" key="13">
    <source>
        <dbReference type="ARBA" id="ARBA00047833"/>
    </source>
</evidence>
<evidence type="ECO:0000256" key="5">
    <source>
        <dbReference type="ARBA" id="ARBA00022598"/>
    </source>
</evidence>
<evidence type="ECO:0000259" key="17">
    <source>
        <dbReference type="Pfam" id="PF08245"/>
    </source>
</evidence>
<evidence type="ECO:0000313" key="18">
    <source>
        <dbReference type="EMBL" id="PTQ56731.1"/>
    </source>
</evidence>
<dbReference type="GO" id="GO:0071555">
    <property type="term" value="P:cell wall organization"/>
    <property type="evidence" value="ECO:0007669"/>
    <property type="project" value="UniProtKB-KW"/>
</dbReference>
<dbReference type="InterPro" id="IPR050061">
    <property type="entry name" value="MurCDEF_pg_biosynth"/>
</dbReference>
<proteinExistence type="inferred from homology"/>
<dbReference type="UniPathway" id="UPA00219"/>
<comment type="similarity">
    <text evidence="14">Belongs to the MurCDEF family.</text>
</comment>
<keyword evidence="6 14" id="KW-0132">Cell division</keyword>
<dbReference type="InterPro" id="IPR036565">
    <property type="entry name" value="Mur-like_cat_sf"/>
</dbReference>
<protein>
    <recommendedName>
        <fullName evidence="3 14">UDP-N-acetylmuramate--L-alanine ligase</fullName>
        <ecNumber evidence="3 14">6.3.2.8</ecNumber>
    </recommendedName>
    <alternativeName>
        <fullName evidence="14">UDP-N-acetylmuramoyl-L-alanine synthetase</fullName>
    </alternativeName>
</protein>
<comment type="pathway">
    <text evidence="2 14">Cell wall biogenesis; peptidoglycan biosynthesis.</text>
</comment>
<keyword evidence="5 14" id="KW-0436">Ligase</keyword>
<feature type="domain" description="Mur ligase N-terminal catalytic" evidence="15">
    <location>
        <begin position="7"/>
        <end position="103"/>
    </location>
</feature>
<keyword evidence="7 14" id="KW-0547">Nucleotide-binding</keyword>
<dbReference type="Gene3D" id="3.40.1190.10">
    <property type="entry name" value="Mur-like, catalytic domain"/>
    <property type="match status" value="1"/>
</dbReference>
<dbReference type="InterPro" id="IPR005758">
    <property type="entry name" value="UDP-N-AcMur_Ala_ligase_MurC"/>
</dbReference>
<evidence type="ECO:0000256" key="8">
    <source>
        <dbReference type="ARBA" id="ARBA00022840"/>
    </source>
</evidence>
<evidence type="ECO:0000259" key="16">
    <source>
        <dbReference type="Pfam" id="PF02875"/>
    </source>
</evidence>
<comment type="function">
    <text evidence="14">Cell wall formation.</text>
</comment>
<evidence type="ECO:0000256" key="1">
    <source>
        <dbReference type="ARBA" id="ARBA00004496"/>
    </source>
</evidence>
<name>A0A2R6Y248_9BACL</name>
<evidence type="ECO:0000256" key="2">
    <source>
        <dbReference type="ARBA" id="ARBA00004752"/>
    </source>
</evidence>
<evidence type="ECO:0000259" key="15">
    <source>
        <dbReference type="Pfam" id="PF01225"/>
    </source>
</evidence>
<evidence type="ECO:0000256" key="12">
    <source>
        <dbReference type="ARBA" id="ARBA00023316"/>
    </source>
</evidence>
<dbReference type="InterPro" id="IPR000713">
    <property type="entry name" value="Mur_ligase_N"/>
</dbReference>
<evidence type="ECO:0000256" key="3">
    <source>
        <dbReference type="ARBA" id="ARBA00012211"/>
    </source>
</evidence>
<evidence type="ECO:0000313" key="19">
    <source>
        <dbReference type="Proteomes" id="UP000244338"/>
    </source>
</evidence>
<dbReference type="Pfam" id="PF01225">
    <property type="entry name" value="Mur_ligase"/>
    <property type="match status" value="1"/>
</dbReference>
<dbReference type="GO" id="GO:0005524">
    <property type="term" value="F:ATP binding"/>
    <property type="evidence" value="ECO:0007669"/>
    <property type="project" value="UniProtKB-UniRule"/>
</dbReference>
<dbReference type="Pfam" id="PF08245">
    <property type="entry name" value="Mur_ligase_M"/>
    <property type="match status" value="1"/>
</dbReference>
<keyword evidence="8 14" id="KW-0067">ATP-binding</keyword>
<feature type="domain" description="Mur ligase C-terminal" evidence="16">
    <location>
        <begin position="340"/>
        <end position="470"/>
    </location>
</feature>
<sequence length="499" mass="55238">MNRSTPLHFIGIGGYGMSALARVFLERGYQVTGSDIEAKPILEGLRDFGATITIGHRPENVPEKAIVIYTSDVPKDNVELVVARERKQTIWHRADLLAYLINHEKGIAIAGSHGKTTSSSMIAWMMTEAGWNPTFVIGGEMVNSGTNARSGTSDYVVAEADESDRSFLKYSPYIGAITNIEPDHLEHYDGDFVNMQRAFYQFARQVREGGFLVIGVDDPEARRLVETLNKKNAYPNEDQHASEHDYHKAHQNGARTITIKTYAMTAGYEADVVAKNIMMDGPYASFEAVLEGRSLGRIRLGIPGKHHVMNALLALTVGSILGLPERGMVQSLESFRGAKRRFEKIGEVGGILLVDDYAVHPTEIEATLATARAFGRRVMAVFQPHRATRVYYLQEAFARAFVEVDRVYVTGIYSPRGDVLQKAVDGRDLAAQIGSHSGVWTVYEPHKEALIQHILNDVRPNDLVITLGAGDIRKLAFALREALSEKFERPQPLSDDAAI</sequence>
<dbReference type="GO" id="GO:0005737">
    <property type="term" value="C:cytoplasm"/>
    <property type="evidence" value="ECO:0007669"/>
    <property type="project" value="UniProtKB-SubCell"/>
</dbReference>
<dbReference type="InterPro" id="IPR036615">
    <property type="entry name" value="Mur_ligase_C_dom_sf"/>
</dbReference>
<comment type="caution">
    <text evidence="18">The sequence shown here is derived from an EMBL/GenBank/DDBJ whole genome shotgun (WGS) entry which is preliminary data.</text>
</comment>
<dbReference type="InterPro" id="IPR004101">
    <property type="entry name" value="Mur_ligase_C"/>
</dbReference>
<dbReference type="GO" id="GO:0009252">
    <property type="term" value="P:peptidoglycan biosynthetic process"/>
    <property type="evidence" value="ECO:0007669"/>
    <property type="project" value="UniProtKB-UniRule"/>
</dbReference>
<dbReference type="GO" id="GO:0051301">
    <property type="term" value="P:cell division"/>
    <property type="evidence" value="ECO:0007669"/>
    <property type="project" value="UniProtKB-KW"/>
</dbReference>
<dbReference type="Gene3D" id="3.90.190.20">
    <property type="entry name" value="Mur ligase, C-terminal domain"/>
    <property type="match status" value="1"/>
</dbReference>
<dbReference type="SUPFAM" id="SSF53623">
    <property type="entry name" value="MurD-like peptide ligases, catalytic domain"/>
    <property type="match status" value="1"/>
</dbReference>
<dbReference type="Pfam" id="PF02875">
    <property type="entry name" value="Mur_ligase_C"/>
    <property type="match status" value="1"/>
</dbReference>
<dbReference type="Gene3D" id="3.40.50.720">
    <property type="entry name" value="NAD(P)-binding Rossmann-like Domain"/>
    <property type="match status" value="1"/>
</dbReference>
<evidence type="ECO:0000256" key="6">
    <source>
        <dbReference type="ARBA" id="ARBA00022618"/>
    </source>
</evidence>
<keyword evidence="9 14" id="KW-0133">Cell shape</keyword>
<evidence type="ECO:0000256" key="11">
    <source>
        <dbReference type="ARBA" id="ARBA00023306"/>
    </source>
</evidence>
<organism evidence="18 19">
    <name type="scientific">Candidatus Carbonibacillus altaicus</name>
    <dbReference type="NCBI Taxonomy" id="2163959"/>
    <lineage>
        <taxon>Bacteria</taxon>
        <taxon>Bacillati</taxon>
        <taxon>Bacillota</taxon>
        <taxon>Bacilli</taxon>
        <taxon>Bacillales</taxon>
        <taxon>Candidatus Carbonibacillus</taxon>
    </lineage>
</organism>
<gene>
    <name evidence="14" type="primary">murC</name>
    <name evidence="18" type="ORF">BSOLF_2699</name>
</gene>
<dbReference type="GO" id="GO:0008360">
    <property type="term" value="P:regulation of cell shape"/>
    <property type="evidence" value="ECO:0007669"/>
    <property type="project" value="UniProtKB-KW"/>
</dbReference>
<dbReference type="GO" id="GO:0008763">
    <property type="term" value="F:UDP-N-acetylmuramate-L-alanine ligase activity"/>
    <property type="evidence" value="ECO:0007669"/>
    <property type="project" value="UniProtKB-UniRule"/>
</dbReference>